<gene>
    <name evidence="2" type="ORF">SAMN05443545_103119</name>
</gene>
<organism evidence="2 3">
    <name type="scientific">Aidingimonas halophila</name>
    <dbReference type="NCBI Taxonomy" id="574349"/>
    <lineage>
        <taxon>Bacteria</taxon>
        <taxon>Pseudomonadati</taxon>
        <taxon>Pseudomonadota</taxon>
        <taxon>Gammaproteobacteria</taxon>
        <taxon>Oceanospirillales</taxon>
        <taxon>Halomonadaceae</taxon>
        <taxon>Aidingimonas</taxon>
    </lineage>
</organism>
<dbReference type="Proteomes" id="UP000198500">
    <property type="component" value="Unassembled WGS sequence"/>
</dbReference>
<feature type="transmembrane region" description="Helical" evidence="1">
    <location>
        <begin position="425"/>
        <end position="441"/>
    </location>
</feature>
<dbReference type="RefSeq" id="WP_092568715.1">
    <property type="nucleotide sequence ID" value="NZ_BMXH01000004.1"/>
</dbReference>
<dbReference type="AlphaFoldDB" id="A0A1H2X7Y2"/>
<sequence length="442" mass="46994">MPLVLRHPAPRRTMPVWVLGLWCCGALSILFDSDAIRQLAGGIALWIVVLSCLTRSGLNRGIFLVLCGATLALNAHSQHWNAIAEGLERAAMISAFLASLYVLRAVIQTSPSLSEVNASFTALSLRPRRGMVQLLGVCFGVPLAVGAVSVIAPLATYQDHDMDAQEDIAGWSIRGIGLSVLFSPFTVAMGIVTASLGERLQLWRVLMIGLLLAAALLALSFLAGRCRLPRQLPARFWKALCWVLAPVLGLVALNLVLYMSIGLNPLQGATLFIPPLALGLALWRGAGIRSRMLTLTEGYWRDFDSEITIFSGALIFAVAVTSTPEVQEWVAMLAHSVGANGLIALTALVIAILATLGLHMVVPATITLTMFGPVMPTELHVALLGIAALVGWAYGAMAALGSLAFLTACKAFAVSPAALAKGENMRFMAVFIGIACTLMLFL</sequence>
<feature type="transmembrane region" description="Helical" evidence="1">
    <location>
        <begin position="202"/>
        <end position="224"/>
    </location>
</feature>
<feature type="transmembrane region" description="Helical" evidence="1">
    <location>
        <begin position="303"/>
        <end position="322"/>
    </location>
</feature>
<evidence type="ECO:0000313" key="2">
    <source>
        <dbReference type="EMBL" id="SDW88574.1"/>
    </source>
</evidence>
<feature type="transmembrane region" description="Helical" evidence="1">
    <location>
        <begin position="130"/>
        <end position="155"/>
    </location>
</feature>
<name>A0A1H2X7Y2_9GAMM</name>
<feature type="transmembrane region" description="Helical" evidence="1">
    <location>
        <begin position="90"/>
        <end position="110"/>
    </location>
</feature>
<reference evidence="2 3" key="1">
    <citation type="submission" date="2016-10" db="EMBL/GenBank/DDBJ databases">
        <authorList>
            <person name="de Groot N.N."/>
        </authorList>
    </citation>
    <scope>NUCLEOTIDE SEQUENCE [LARGE SCALE GENOMIC DNA]</scope>
    <source>
        <strain evidence="2 3">DSM 19219</strain>
    </source>
</reference>
<evidence type="ECO:0000256" key="1">
    <source>
        <dbReference type="SAM" id="Phobius"/>
    </source>
</evidence>
<feature type="transmembrane region" description="Helical" evidence="1">
    <location>
        <begin position="342"/>
        <end position="369"/>
    </location>
</feature>
<keyword evidence="3" id="KW-1185">Reference proteome</keyword>
<keyword evidence="1" id="KW-1133">Transmembrane helix</keyword>
<feature type="transmembrane region" description="Helical" evidence="1">
    <location>
        <begin position="236"/>
        <end position="259"/>
    </location>
</feature>
<evidence type="ECO:0000313" key="3">
    <source>
        <dbReference type="Proteomes" id="UP000198500"/>
    </source>
</evidence>
<feature type="transmembrane region" description="Helical" evidence="1">
    <location>
        <begin position="12"/>
        <end position="31"/>
    </location>
</feature>
<feature type="transmembrane region" description="Helical" evidence="1">
    <location>
        <begin position="265"/>
        <end position="283"/>
    </location>
</feature>
<feature type="transmembrane region" description="Helical" evidence="1">
    <location>
        <begin position="176"/>
        <end position="196"/>
    </location>
</feature>
<protein>
    <submittedName>
        <fullName evidence="2">Uncharacterized protein</fullName>
    </submittedName>
</protein>
<accession>A0A1H2X7Y2</accession>
<dbReference type="EMBL" id="FNNI01000003">
    <property type="protein sequence ID" value="SDW88574.1"/>
    <property type="molecule type" value="Genomic_DNA"/>
</dbReference>
<feature type="transmembrane region" description="Helical" evidence="1">
    <location>
        <begin position="43"/>
        <end position="69"/>
    </location>
</feature>
<feature type="transmembrane region" description="Helical" evidence="1">
    <location>
        <begin position="381"/>
        <end position="405"/>
    </location>
</feature>
<proteinExistence type="predicted"/>
<dbReference type="OrthoDB" id="6180949at2"/>
<keyword evidence="1" id="KW-0812">Transmembrane</keyword>
<keyword evidence="1" id="KW-0472">Membrane</keyword>